<keyword evidence="1 6" id="KW-0645">Protease</keyword>
<comment type="caution">
    <text evidence="9">The sequence shown here is derived from an EMBL/GenBank/DDBJ whole genome shotgun (WGS) entry which is preliminary data.</text>
</comment>
<keyword evidence="6" id="KW-0720">Serine protease</keyword>
<dbReference type="PROSITE" id="PS00135">
    <property type="entry name" value="TRYPSIN_SER"/>
    <property type="match status" value="1"/>
</dbReference>
<evidence type="ECO:0000256" key="1">
    <source>
        <dbReference type="ARBA" id="ARBA00022670"/>
    </source>
</evidence>
<dbReference type="Proteomes" id="UP000824782">
    <property type="component" value="Unassembled WGS sequence"/>
</dbReference>
<feature type="non-terminal residue" evidence="9">
    <location>
        <position position="1"/>
    </location>
</feature>
<dbReference type="GO" id="GO:0006508">
    <property type="term" value="P:proteolysis"/>
    <property type="evidence" value="ECO:0007669"/>
    <property type="project" value="UniProtKB-KW"/>
</dbReference>
<dbReference type="SMART" id="SM00020">
    <property type="entry name" value="Tryp_SPc"/>
    <property type="match status" value="1"/>
</dbReference>
<keyword evidence="3 6" id="KW-0378">Hydrolase</keyword>
<dbReference type="EMBL" id="WNYA01006186">
    <property type="protein sequence ID" value="KAG8541935.1"/>
    <property type="molecule type" value="Genomic_DNA"/>
</dbReference>
<proteinExistence type="predicted"/>
<evidence type="ECO:0000256" key="4">
    <source>
        <dbReference type="ARBA" id="ARBA00023157"/>
    </source>
</evidence>
<evidence type="ECO:0000313" key="10">
    <source>
        <dbReference type="Proteomes" id="UP000824782"/>
    </source>
</evidence>
<dbReference type="PROSITE" id="PS00134">
    <property type="entry name" value="TRYPSIN_HIS"/>
    <property type="match status" value="1"/>
</dbReference>
<feature type="domain" description="Peptidase S1" evidence="8">
    <location>
        <begin position="32"/>
        <end position="271"/>
    </location>
</feature>
<dbReference type="PANTHER" id="PTHR24253">
    <property type="entry name" value="TRANSMEMBRANE PROTEASE SERINE"/>
    <property type="match status" value="1"/>
</dbReference>
<dbReference type="Pfam" id="PF00089">
    <property type="entry name" value="Trypsin"/>
    <property type="match status" value="1"/>
</dbReference>
<dbReference type="InterPro" id="IPR018114">
    <property type="entry name" value="TRYPSIN_HIS"/>
</dbReference>
<accession>A0AAV6Z3S1</accession>
<name>A0AAV6Z3S1_ENGPU</name>
<dbReference type="AlphaFoldDB" id="A0AAV6Z3S1"/>
<evidence type="ECO:0000256" key="2">
    <source>
        <dbReference type="ARBA" id="ARBA00022729"/>
    </source>
</evidence>
<dbReference type="PANTHER" id="PTHR24253:SF159">
    <property type="entry name" value="SERINE PROTEASE 42"/>
    <property type="match status" value="1"/>
</dbReference>
<dbReference type="InterPro" id="IPR009003">
    <property type="entry name" value="Peptidase_S1_PA"/>
</dbReference>
<dbReference type="InterPro" id="IPR001314">
    <property type="entry name" value="Peptidase_S1A"/>
</dbReference>
<evidence type="ECO:0000259" key="8">
    <source>
        <dbReference type="PROSITE" id="PS50240"/>
    </source>
</evidence>
<dbReference type="PRINTS" id="PR00722">
    <property type="entry name" value="CHYMOTRYPSIN"/>
</dbReference>
<evidence type="ECO:0000313" key="9">
    <source>
        <dbReference type="EMBL" id="KAG8541935.1"/>
    </source>
</evidence>
<reference evidence="9" key="1">
    <citation type="thesis" date="2020" institute="ProQuest LLC" country="789 East Eisenhower Parkway, Ann Arbor, MI, USA">
        <title>Comparative Genomics and Chromosome Evolution.</title>
        <authorList>
            <person name="Mudd A.B."/>
        </authorList>
    </citation>
    <scope>NUCLEOTIDE SEQUENCE</scope>
    <source>
        <strain evidence="9">237g6f4</strain>
        <tissue evidence="9">Blood</tissue>
    </source>
</reference>
<evidence type="ECO:0000256" key="5">
    <source>
        <dbReference type="ARBA" id="ARBA00023180"/>
    </source>
</evidence>
<keyword evidence="4" id="KW-1015">Disulfide bond</keyword>
<dbReference type="Gene3D" id="2.40.10.10">
    <property type="entry name" value="Trypsin-like serine proteases"/>
    <property type="match status" value="2"/>
</dbReference>
<dbReference type="InterPro" id="IPR043504">
    <property type="entry name" value="Peptidase_S1_PA_chymotrypsin"/>
</dbReference>
<keyword evidence="2" id="KW-0732">Signal</keyword>
<dbReference type="PROSITE" id="PS50240">
    <property type="entry name" value="TRYPSIN_DOM"/>
    <property type="match status" value="1"/>
</dbReference>
<evidence type="ECO:0000256" key="7">
    <source>
        <dbReference type="SAM" id="MobiDB-lite"/>
    </source>
</evidence>
<keyword evidence="5" id="KW-0325">Glycoprotein</keyword>
<evidence type="ECO:0000256" key="6">
    <source>
        <dbReference type="RuleBase" id="RU363034"/>
    </source>
</evidence>
<protein>
    <recommendedName>
        <fullName evidence="8">Peptidase S1 domain-containing protein</fullName>
    </recommendedName>
</protein>
<gene>
    <name evidence="9" type="ORF">GDO81_027918</name>
</gene>
<dbReference type="CDD" id="cd00190">
    <property type="entry name" value="Tryp_SPc"/>
    <property type="match status" value="1"/>
</dbReference>
<dbReference type="FunFam" id="2.40.10.10:FF:000039">
    <property type="entry name" value="Brain-specific serine protease 4"/>
    <property type="match status" value="1"/>
</dbReference>
<dbReference type="InterPro" id="IPR033116">
    <property type="entry name" value="TRYPSIN_SER"/>
</dbReference>
<dbReference type="InterPro" id="IPR001254">
    <property type="entry name" value="Trypsin_dom"/>
</dbReference>
<evidence type="ECO:0000256" key="3">
    <source>
        <dbReference type="ARBA" id="ARBA00022801"/>
    </source>
</evidence>
<feature type="region of interest" description="Disordered" evidence="7">
    <location>
        <begin position="1"/>
        <end position="22"/>
    </location>
</feature>
<organism evidence="9 10">
    <name type="scientific">Engystomops pustulosus</name>
    <name type="common">Tungara frog</name>
    <name type="synonym">Physalaemus pustulosus</name>
    <dbReference type="NCBI Taxonomy" id="76066"/>
    <lineage>
        <taxon>Eukaryota</taxon>
        <taxon>Metazoa</taxon>
        <taxon>Chordata</taxon>
        <taxon>Craniata</taxon>
        <taxon>Vertebrata</taxon>
        <taxon>Euteleostomi</taxon>
        <taxon>Amphibia</taxon>
        <taxon>Batrachia</taxon>
        <taxon>Anura</taxon>
        <taxon>Neobatrachia</taxon>
        <taxon>Hyloidea</taxon>
        <taxon>Leptodactylidae</taxon>
        <taxon>Leiuperinae</taxon>
        <taxon>Engystomops</taxon>
    </lineage>
</organism>
<dbReference type="GO" id="GO:0004252">
    <property type="term" value="F:serine-type endopeptidase activity"/>
    <property type="evidence" value="ECO:0007669"/>
    <property type="project" value="InterPro"/>
</dbReference>
<sequence length="271" mass="29010">FVLFSTAPPSASTTSSSSVGGACGSPLVSGRIVGGTDALDGEWPWQVSLRYQGSHICGGSLISSQWVMSAAHCFKNSVNPYNVTVYLGTYRLSVPDNHTVVSNVSDIIVHPQYTSITGSRGDIALLKLSNPVTYTRYILPVCLPSVTFPCGTECWVTGWGAITYGGNLPYPQTLQKVMTPIIDRGTCDQLYHVGSYTSSSVTIILDDMICAGYKDGDKDSCQGDSGGPLVCKVQGAWYQAGIVSWGYGCAAPYKPGVYTRVTAYTSWIRSY</sequence>
<feature type="non-terminal residue" evidence="9">
    <location>
        <position position="271"/>
    </location>
</feature>
<keyword evidence="10" id="KW-1185">Reference proteome</keyword>
<dbReference type="SUPFAM" id="SSF50494">
    <property type="entry name" value="Trypsin-like serine proteases"/>
    <property type="match status" value="1"/>
</dbReference>